<accession>A0AAW2SJF7</accession>
<feature type="transmembrane region" description="Helical" evidence="3">
    <location>
        <begin position="194"/>
        <end position="213"/>
    </location>
</feature>
<reference evidence="4" key="1">
    <citation type="submission" date="2020-06" db="EMBL/GenBank/DDBJ databases">
        <authorList>
            <person name="Li T."/>
            <person name="Hu X."/>
            <person name="Zhang T."/>
            <person name="Song X."/>
            <person name="Zhang H."/>
            <person name="Dai N."/>
            <person name="Sheng W."/>
            <person name="Hou X."/>
            <person name="Wei L."/>
        </authorList>
    </citation>
    <scope>NUCLEOTIDE SEQUENCE</scope>
    <source>
        <strain evidence="4">G02</strain>
        <tissue evidence="4">Leaf</tissue>
    </source>
</reference>
<dbReference type="InterPro" id="IPR044244">
    <property type="entry name" value="TTC27/Emw1"/>
</dbReference>
<dbReference type="PANTHER" id="PTHR16193:SF0">
    <property type="entry name" value="TETRATRICOPEPTIDE REPEAT PROTEIN 27"/>
    <property type="match status" value="1"/>
</dbReference>
<organism evidence="4">
    <name type="scientific">Sesamum radiatum</name>
    <name type="common">Black benniseed</name>
    <dbReference type="NCBI Taxonomy" id="300843"/>
    <lineage>
        <taxon>Eukaryota</taxon>
        <taxon>Viridiplantae</taxon>
        <taxon>Streptophyta</taxon>
        <taxon>Embryophyta</taxon>
        <taxon>Tracheophyta</taxon>
        <taxon>Spermatophyta</taxon>
        <taxon>Magnoliopsida</taxon>
        <taxon>eudicotyledons</taxon>
        <taxon>Gunneridae</taxon>
        <taxon>Pentapetalae</taxon>
        <taxon>asterids</taxon>
        <taxon>lamiids</taxon>
        <taxon>Lamiales</taxon>
        <taxon>Pedaliaceae</taxon>
        <taxon>Sesamum</taxon>
    </lineage>
</organism>
<evidence type="ECO:0000256" key="1">
    <source>
        <dbReference type="ARBA" id="ARBA00022737"/>
    </source>
</evidence>
<evidence type="ECO:0000313" key="4">
    <source>
        <dbReference type="EMBL" id="KAL0392558.1"/>
    </source>
</evidence>
<sequence length="219" mass="24003">MAANDAVLLRSLELRLLRCSLPSDYPFKPSSADQSSPPGAHLFPHLHHLIDDALVLIESGQFLQALASSPASRSLFANLELEPSDSAHHFYCETLPQCVSSFLDIDGTTDSVELGYKALLVMTVGVAALFAFTQCNITGPLDNLPLMPLVELSVHKDETGGGDWKEWEAWALKELMSIGSDLCAKFCNLQSNPFIIIFAAAVLTQQSIFYLTVEWDMSK</sequence>
<keyword evidence="2" id="KW-0802">TPR repeat</keyword>
<keyword evidence="3" id="KW-0812">Transmembrane</keyword>
<dbReference type="PANTHER" id="PTHR16193">
    <property type="entry name" value="TETRATRICOPEPTIDE REPEAT PROTEIN 27"/>
    <property type="match status" value="1"/>
</dbReference>
<dbReference type="AlphaFoldDB" id="A0AAW2SJF7"/>
<comment type="caution">
    <text evidence="4">The sequence shown here is derived from an EMBL/GenBank/DDBJ whole genome shotgun (WGS) entry which is preliminary data.</text>
</comment>
<name>A0AAW2SJF7_SESRA</name>
<evidence type="ECO:0000256" key="2">
    <source>
        <dbReference type="ARBA" id="ARBA00022803"/>
    </source>
</evidence>
<reference evidence="4" key="2">
    <citation type="journal article" date="2024" name="Plant">
        <title>Genomic evolution and insights into agronomic trait innovations of Sesamum species.</title>
        <authorList>
            <person name="Miao H."/>
            <person name="Wang L."/>
            <person name="Qu L."/>
            <person name="Liu H."/>
            <person name="Sun Y."/>
            <person name="Le M."/>
            <person name="Wang Q."/>
            <person name="Wei S."/>
            <person name="Zheng Y."/>
            <person name="Lin W."/>
            <person name="Duan Y."/>
            <person name="Cao H."/>
            <person name="Xiong S."/>
            <person name="Wang X."/>
            <person name="Wei L."/>
            <person name="Li C."/>
            <person name="Ma Q."/>
            <person name="Ju M."/>
            <person name="Zhao R."/>
            <person name="Li G."/>
            <person name="Mu C."/>
            <person name="Tian Q."/>
            <person name="Mei H."/>
            <person name="Zhang T."/>
            <person name="Gao T."/>
            <person name="Zhang H."/>
        </authorList>
    </citation>
    <scope>NUCLEOTIDE SEQUENCE</scope>
    <source>
        <strain evidence="4">G02</strain>
    </source>
</reference>
<protein>
    <submittedName>
        <fullName evidence="4">Uncharacterized protein</fullName>
    </submittedName>
</protein>
<keyword evidence="3" id="KW-1133">Transmembrane helix</keyword>
<proteinExistence type="predicted"/>
<keyword evidence="1" id="KW-0677">Repeat</keyword>
<dbReference type="EMBL" id="JACGWJ010000010">
    <property type="protein sequence ID" value="KAL0392558.1"/>
    <property type="molecule type" value="Genomic_DNA"/>
</dbReference>
<gene>
    <name evidence="4" type="ORF">Sradi_2478600</name>
</gene>
<evidence type="ECO:0000256" key="3">
    <source>
        <dbReference type="SAM" id="Phobius"/>
    </source>
</evidence>
<keyword evidence="3" id="KW-0472">Membrane</keyword>